<dbReference type="GO" id="GO:0007165">
    <property type="term" value="P:signal transduction"/>
    <property type="evidence" value="ECO:0007669"/>
    <property type="project" value="TreeGrafter"/>
</dbReference>
<keyword evidence="10" id="KW-1185">Reference proteome</keyword>
<dbReference type="InterPro" id="IPR036366">
    <property type="entry name" value="PGBDSf"/>
</dbReference>
<evidence type="ECO:0000313" key="10">
    <source>
        <dbReference type="Proteomes" id="UP000257055"/>
    </source>
</evidence>
<keyword evidence="7" id="KW-1133">Transmembrane helix</keyword>
<dbReference type="Gene3D" id="3.90.226.10">
    <property type="entry name" value="2-enoyl-CoA Hydratase, Chain A, domain 1"/>
    <property type="match status" value="1"/>
</dbReference>
<evidence type="ECO:0000256" key="6">
    <source>
        <dbReference type="SAM" id="MobiDB-lite"/>
    </source>
</evidence>
<dbReference type="PROSITE" id="PS50106">
    <property type="entry name" value="PDZ"/>
    <property type="match status" value="1"/>
</dbReference>
<dbReference type="InterPro" id="IPR055210">
    <property type="entry name" value="CtpA/B_N"/>
</dbReference>
<dbReference type="GO" id="GO:0004175">
    <property type="term" value="F:endopeptidase activity"/>
    <property type="evidence" value="ECO:0007669"/>
    <property type="project" value="TreeGrafter"/>
</dbReference>
<dbReference type="InterPro" id="IPR029045">
    <property type="entry name" value="ClpP/crotonase-like_dom_sf"/>
</dbReference>
<keyword evidence="3 5" id="KW-0378">Hydrolase</keyword>
<organism evidence="9 10">
    <name type="scientific">Listeria kieliensis</name>
    <dbReference type="NCBI Taxonomy" id="1621700"/>
    <lineage>
        <taxon>Bacteria</taxon>
        <taxon>Bacillati</taxon>
        <taxon>Bacillota</taxon>
        <taxon>Bacilli</taxon>
        <taxon>Bacillales</taxon>
        <taxon>Listeriaceae</taxon>
        <taxon>Listeria</taxon>
    </lineage>
</organism>
<dbReference type="GO" id="GO:0006508">
    <property type="term" value="P:proteolysis"/>
    <property type="evidence" value="ECO:0007669"/>
    <property type="project" value="UniProtKB-KW"/>
</dbReference>
<accession>A0A3D8TUC6</accession>
<dbReference type="InterPro" id="IPR004447">
    <property type="entry name" value="Peptidase_S41A"/>
</dbReference>
<dbReference type="Gene3D" id="3.30.750.44">
    <property type="match status" value="1"/>
</dbReference>
<dbReference type="PANTHER" id="PTHR32060">
    <property type="entry name" value="TAIL-SPECIFIC PROTEASE"/>
    <property type="match status" value="1"/>
</dbReference>
<dbReference type="FunFam" id="3.30.750.44:FF:000001">
    <property type="entry name" value="S41 family peptidase"/>
    <property type="match status" value="1"/>
</dbReference>
<comment type="similarity">
    <text evidence="1 5">Belongs to the peptidase S41A family.</text>
</comment>
<dbReference type="SMART" id="SM00245">
    <property type="entry name" value="TSPc"/>
    <property type="match status" value="1"/>
</dbReference>
<feature type="transmembrane region" description="Helical" evidence="7">
    <location>
        <begin position="33"/>
        <end position="57"/>
    </location>
</feature>
<evidence type="ECO:0000256" key="3">
    <source>
        <dbReference type="ARBA" id="ARBA00022801"/>
    </source>
</evidence>
<dbReference type="Gene3D" id="2.30.42.10">
    <property type="match status" value="1"/>
</dbReference>
<evidence type="ECO:0000256" key="4">
    <source>
        <dbReference type="ARBA" id="ARBA00022825"/>
    </source>
</evidence>
<dbReference type="SMART" id="SM00228">
    <property type="entry name" value="PDZ"/>
    <property type="match status" value="1"/>
</dbReference>
<dbReference type="Pfam" id="PF17820">
    <property type="entry name" value="PDZ_6"/>
    <property type="match status" value="1"/>
</dbReference>
<evidence type="ECO:0000256" key="5">
    <source>
        <dbReference type="RuleBase" id="RU004404"/>
    </source>
</evidence>
<feature type="region of interest" description="Disordered" evidence="6">
    <location>
        <begin position="1"/>
        <end position="22"/>
    </location>
</feature>
<evidence type="ECO:0000259" key="8">
    <source>
        <dbReference type="PROSITE" id="PS50106"/>
    </source>
</evidence>
<evidence type="ECO:0000256" key="2">
    <source>
        <dbReference type="ARBA" id="ARBA00022670"/>
    </source>
</evidence>
<feature type="domain" description="PDZ" evidence="8">
    <location>
        <begin position="125"/>
        <end position="203"/>
    </location>
</feature>
<dbReference type="InterPro" id="IPR041489">
    <property type="entry name" value="PDZ_6"/>
</dbReference>
<dbReference type="SUPFAM" id="SSF52096">
    <property type="entry name" value="ClpP/crotonase"/>
    <property type="match status" value="1"/>
</dbReference>
<keyword evidence="2 5" id="KW-0645">Protease</keyword>
<dbReference type="CDD" id="cd06782">
    <property type="entry name" value="cpPDZ_CPP-like"/>
    <property type="match status" value="1"/>
</dbReference>
<gene>
    <name evidence="9" type="ORF">UR08_02810</name>
</gene>
<dbReference type="Gene3D" id="1.10.101.10">
    <property type="entry name" value="PGBD-like superfamily/PGBD"/>
    <property type="match status" value="1"/>
</dbReference>
<dbReference type="Pfam" id="PF22694">
    <property type="entry name" value="CtpB_N-like"/>
    <property type="match status" value="1"/>
</dbReference>
<evidence type="ECO:0000256" key="7">
    <source>
        <dbReference type="SAM" id="Phobius"/>
    </source>
</evidence>
<dbReference type="AlphaFoldDB" id="A0A3D8TUC6"/>
<proteinExistence type="inferred from homology"/>
<name>A0A3D8TUC6_9LIST</name>
<keyword evidence="4 5" id="KW-0720">Serine protease</keyword>
<dbReference type="InterPro" id="IPR002477">
    <property type="entry name" value="Peptidoglycan-bd-like"/>
</dbReference>
<dbReference type="InterPro" id="IPR001478">
    <property type="entry name" value="PDZ"/>
</dbReference>
<sequence length="498" mass="54439">MDQNPQNGEEQQDKEKEETGKKQVNSKYVRMRLFPFIMLLFGFVFVTALVTTIVMSLGDDKQVKVSIPERKEFTKLYNAYDAIKKNYYKKTDSANLAEGAISGMIASLDDPYSAFMTKKESEEFDDTISSSFEGIGAEIGEEDGHIIVVSPIKNSPAEKAGMKPRDRITEVDGKSIKGQTTNQAIKKIRGEKGTTVTLTVERDGVEKPMEFKLTRAEIPVETVYKEMGSDKIAHVTISTFSEKTGEEFLKALKELDKKGMKGLVVDLRGNPGGLLDQAIAISNMFVPDGKVIVQEEDRNGDKSAATADSSVNDDYKVKVPTTMLIDDGSASASEILAAAASESGNVKLVGTKSFGKGTVQTAQTLDDGSTLKLTVAKWLTPDGTWINKKGLTPDKVISMPDYATLTVPSSDAKLKEGDFGDQVKVVEKLLRALDYNVGKVDGLYDSETAYAVQRFQSANGLEPTGVMTGKTTDKLIEQIRKQLKENDPQLNAAKEMVK</sequence>
<keyword evidence="7" id="KW-0472">Membrane</keyword>
<dbReference type="GO" id="GO:0030288">
    <property type="term" value="C:outer membrane-bounded periplasmic space"/>
    <property type="evidence" value="ECO:0007669"/>
    <property type="project" value="TreeGrafter"/>
</dbReference>
<dbReference type="EMBL" id="LARY01000001">
    <property type="protein sequence ID" value="RDX02462.1"/>
    <property type="molecule type" value="Genomic_DNA"/>
</dbReference>
<reference evidence="10" key="1">
    <citation type="submission" date="2015-04" db="EMBL/GenBank/DDBJ databases">
        <authorList>
            <person name="Schardt J."/>
            <person name="Mueller-Herbst S."/>
            <person name="Scherer S."/>
            <person name="Huptas C."/>
        </authorList>
    </citation>
    <scope>NUCLEOTIDE SEQUENCE [LARGE SCALE GENOMIC DNA]</scope>
    <source>
        <strain evidence="10">Kiel-L1</strain>
    </source>
</reference>
<comment type="caution">
    <text evidence="9">The sequence shown here is derived from an EMBL/GenBank/DDBJ whole genome shotgun (WGS) entry which is preliminary data.</text>
</comment>
<dbReference type="FunFam" id="2.30.42.10:FF:000063">
    <property type="entry name" value="Peptidase, S41 family"/>
    <property type="match status" value="1"/>
</dbReference>
<dbReference type="Proteomes" id="UP000257055">
    <property type="component" value="Unassembled WGS sequence"/>
</dbReference>
<feature type="compositionally biased region" description="Basic and acidic residues" evidence="6">
    <location>
        <begin position="11"/>
        <end position="21"/>
    </location>
</feature>
<protein>
    <submittedName>
        <fullName evidence="9">Peptidase S41</fullName>
    </submittedName>
</protein>
<dbReference type="NCBIfam" id="TIGR00225">
    <property type="entry name" value="prc"/>
    <property type="match status" value="1"/>
</dbReference>
<evidence type="ECO:0000256" key="1">
    <source>
        <dbReference type="ARBA" id="ARBA00009179"/>
    </source>
</evidence>
<dbReference type="SUPFAM" id="SSF47090">
    <property type="entry name" value="PGBD-like"/>
    <property type="match status" value="1"/>
</dbReference>
<dbReference type="Pfam" id="PF03572">
    <property type="entry name" value="Peptidase_S41"/>
    <property type="match status" value="1"/>
</dbReference>
<dbReference type="InterPro" id="IPR005151">
    <property type="entry name" value="Tail-specific_protease"/>
</dbReference>
<dbReference type="Pfam" id="PF01471">
    <property type="entry name" value="PG_binding_1"/>
    <property type="match status" value="1"/>
</dbReference>
<dbReference type="SUPFAM" id="SSF50156">
    <property type="entry name" value="PDZ domain-like"/>
    <property type="match status" value="1"/>
</dbReference>
<dbReference type="PANTHER" id="PTHR32060:SF30">
    <property type="entry name" value="CARBOXY-TERMINAL PROCESSING PROTEASE CTPA"/>
    <property type="match status" value="1"/>
</dbReference>
<dbReference type="RefSeq" id="WP_115752145.1">
    <property type="nucleotide sequence ID" value="NZ_LARY01000001.1"/>
</dbReference>
<evidence type="ECO:0000313" key="9">
    <source>
        <dbReference type="EMBL" id="RDX02462.1"/>
    </source>
</evidence>
<keyword evidence="7" id="KW-0812">Transmembrane</keyword>
<dbReference type="InterPro" id="IPR036365">
    <property type="entry name" value="PGBD-like_sf"/>
</dbReference>
<dbReference type="CDD" id="cd07560">
    <property type="entry name" value="Peptidase_S41_CPP"/>
    <property type="match status" value="1"/>
</dbReference>
<dbReference type="InterPro" id="IPR036034">
    <property type="entry name" value="PDZ_sf"/>
</dbReference>
<dbReference type="GO" id="GO:0008236">
    <property type="term" value="F:serine-type peptidase activity"/>
    <property type="evidence" value="ECO:0007669"/>
    <property type="project" value="UniProtKB-KW"/>
</dbReference>